<dbReference type="HOGENOM" id="CLU_2528999_0_0_1"/>
<evidence type="ECO:0000313" key="2">
    <source>
        <dbReference type="Proteomes" id="UP000001745"/>
    </source>
</evidence>
<dbReference type="OrthoDB" id="10042665at2759"/>
<protein>
    <submittedName>
        <fullName evidence="1">Uncharacterized protein</fullName>
    </submittedName>
</protein>
<dbReference type="EMBL" id="EQ962657">
    <property type="protein sequence ID" value="EED14979.1"/>
    <property type="molecule type" value="Genomic_DNA"/>
</dbReference>
<dbReference type="GeneID" id="8104121"/>
<organism evidence="1 2">
    <name type="scientific">Talaromyces stipitatus (strain ATCC 10500 / CBS 375.48 / QM 6759 / NRRL 1006)</name>
    <name type="common">Penicillium stipitatum</name>
    <dbReference type="NCBI Taxonomy" id="441959"/>
    <lineage>
        <taxon>Eukaryota</taxon>
        <taxon>Fungi</taxon>
        <taxon>Dikarya</taxon>
        <taxon>Ascomycota</taxon>
        <taxon>Pezizomycotina</taxon>
        <taxon>Eurotiomycetes</taxon>
        <taxon>Eurotiomycetidae</taxon>
        <taxon>Eurotiales</taxon>
        <taxon>Trichocomaceae</taxon>
        <taxon>Talaromyces</taxon>
        <taxon>Talaromyces sect. Talaromyces</taxon>
    </lineage>
</organism>
<dbReference type="InParanoid" id="B8ML64"/>
<accession>B8ML64</accession>
<dbReference type="VEuPathDB" id="FungiDB:TSTA_044450"/>
<evidence type="ECO:0000313" key="1">
    <source>
        <dbReference type="EMBL" id="EED14979.1"/>
    </source>
</evidence>
<dbReference type="PhylomeDB" id="B8ML64"/>
<name>B8ML64_TALSN</name>
<proteinExistence type="predicted"/>
<sequence>MTSSNFVTKEELKWLFAEVLGIQNAQTTLAGKEPISKKKIEDKTTIEREFVPRRWNTRRSMKYEIPQDVNTRLSTLPEFGTWMN</sequence>
<dbReference type="AlphaFoldDB" id="B8ML64"/>
<keyword evidence="2" id="KW-1185">Reference proteome</keyword>
<dbReference type="RefSeq" id="XP_002484932.1">
    <property type="nucleotide sequence ID" value="XM_002484887.1"/>
</dbReference>
<reference evidence="2" key="1">
    <citation type="journal article" date="2015" name="Genome Announc.">
        <title>Genome sequence of the AIDS-associated pathogen Penicillium marneffei (ATCC18224) and its near taxonomic relative Talaromyces stipitatus (ATCC10500).</title>
        <authorList>
            <person name="Nierman W.C."/>
            <person name="Fedorova-Abrams N.D."/>
            <person name="Andrianopoulos A."/>
        </authorList>
    </citation>
    <scope>NUCLEOTIDE SEQUENCE [LARGE SCALE GENOMIC DNA]</scope>
    <source>
        <strain evidence="2">ATCC 10500 / CBS 375.48 / QM 6759 / NRRL 1006</strain>
    </source>
</reference>
<dbReference type="Proteomes" id="UP000001745">
    <property type="component" value="Unassembled WGS sequence"/>
</dbReference>
<gene>
    <name evidence="1" type="ORF">TSTA_044450</name>
</gene>